<organism evidence="2">
    <name type="scientific">Arundo donax</name>
    <name type="common">Giant reed</name>
    <name type="synonym">Donax arundinaceus</name>
    <dbReference type="NCBI Taxonomy" id="35708"/>
    <lineage>
        <taxon>Eukaryota</taxon>
        <taxon>Viridiplantae</taxon>
        <taxon>Streptophyta</taxon>
        <taxon>Embryophyta</taxon>
        <taxon>Tracheophyta</taxon>
        <taxon>Spermatophyta</taxon>
        <taxon>Magnoliopsida</taxon>
        <taxon>Liliopsida</taxon>
        <taxon>Poales</taxon>
        <taxon>Poaceae</taxon>
        <taxon>PACMAD clade</taxon>
        <taxon>Arundinoideae</taxon>
        <taxon>Arundineae</taxon>
        <taxon>Arundo</taxon>
    </lineage>
</organism>
<proteinExistence type="predicted"/>
<evidence type="ECO:0000313" key="2">
    <source>
        <dbReference type="EMBL" id="JAE35976.1"/>
    </source>
</evidence>
<feature type="signal peptide" evidence="1">
    <location>
        <begin position="1"/>
        <end position="22"/>
    </location>
</feature>
<sequence length="35" mass="3756">MSLPLLLFLSFVACPSQQLASGRPTCSARLHGPRT</sequence>
<dbReference type="AlphaFoldDB" id="A0A0A9HM93"/>
<dbReference type="EMBL" id="GBRH01161920">
    <property type="protein sequence ID" value="JAE35976.1"/>
    <property type="molecule type" value="Transcribed_RNA"/>
</dbReference>
<protein>
    <submittedName>
        <fullName evidence="2">Uncharacterized protein</fullName>
    </submittedName>
</protein>
<evidence type="ECO:0000256" key="1">
    <source>
        <dbReference type="SAM" id="SignalP"/>
    </source>
</evidence>
<reference evidence="2" key="2">
    <citation type="journal article" date="2015" name="Data Brief">
        <title>Shoot transcriptome of the giant reed, Arundo donax.</title>
        <authorList>
            <person name="Barrero R.A."/>
            <person name="Guerrero F.D."/>
            <person name="Moolhuijzen P."/>
            <person name="Goolsby J.A."/>
            <person name="Tidwell J."/>
            <person name="Bellgard S.E."/>
            <person name="Bellgard M.I."/>
        </authorList>
    </citation>
    <scope>NUCLEOTIDE SEQUENCE</scope>
    <source>
        <tissue evidence="2">Shoot tissue taken approximately 20 cm above the soil surface</tissue>
    </source>
</reference>
<feature type="chain" id="PRO_5002046672" evidence="1">
    <location>
        <begin position="23"/>
        <end position="35"/>
    </location>
</feature>
<name>A0A0A9HM93_ARUDO</name>
<keyword evidence="1" id="KW-0732">Signal</keyword>
<accession>A0A0A9HM93</accession>
<reference evidence="2" key="1">
    <citation type="submission" date="2014-09" db="EMBL/GenBank/DDBJ databases">
        <authorList>
            <person name="Magalhaes I.L.F."/>
            <person name="Oliveira U."/>
            <person name="Santos F.R."/>
            <person name="Vidigal T.H.D.A."/>
            <person name="Brescovit A.D."/>
            <person name="Santos A.J."/>
        </authorList>
    </citation>
    <scope>NUCLEOTIDE SEQUENCE</scope>
    <source>
        <tissue evidence="2">Shoot tissue taken approximately 20 cm above the soil surface</tissue>
    </source>
</reference>